<organism evidence="1 2">
    <name type="scientific">Vermiconidia calcicola</name>
    <dbReference type="NCBI Taxonomy" id="1690605"/>
    <lineage>
        <taxon>Eukaryota</taxon>
        <taxon>Fungi</taxon>
        <taxon>Dikarya</taxon>
        <taxon>Ascomycota</taxon>
        <taxon>Pezizomycotina</taxon>
        <taxon>Dothideomycetes</taxon>
        <taxon>Dothideomycetidae</taxon>
        <taxon>Mycosphaerellales</taxon>
        <taxon>Extremaceae</taxon>
        <taxon>Vermiconidia</taxon>
    </lineage>
</organism>
<sequence length="424" mass="43908">MHYQSGIFALLPLAVAALPQAPAKGEKSAHYKARMAQYNMTAHTCIFANVNSVQDIADLECIGPYEGLDYSGIGSVAAGVGGAGNGVIPQSMPNVGAYSSALSSTSGDPEIRAQSPGDFFNFSQFYFGCVANSIAGPASLPTECTVTVTGYNNEAVVAAQSFRFVPGTFSLREPMVQANLENKFQDVEIVRFYTDAPAGDAAGVVTFLDQMEYTTYCRKNVDSSAGEEESSSSASAPASASASAFASFSASAVPSAFAAGSPQGGNGKPQGGHGKPQGGHGKPQGGHEKPQGDHGKPQGDHGKPQGGHGKPQGAHEKPQGAQEKPQGAQERPQGAQEKPQGAQEKPQGGHGKPQGAQAKPQGADQKKGPADEEESPCEEEEEEAAQGKPEGAQGKPAWAGHGKPPWAGRGKPYWVTPMGDDWQE</sequence>
<proteinExistence type="predicted"/>
<keyword evidence="2" id="KW-1185">Reference proteome</keyword>
<gene>
    <name evidence="1" type="ORF">LTR37_012357</name>
</gene>
<protein>
    <submittedName>
        <fullName evidence="1">Uncharacterized protein</fullName>
    </submittedName>
</protein>
<accession>A0ACC3N0L3</accession>
<reference evidence="1" key="1">
    <citation type="submission" date="2023-07" db="EMBL/GenBank/DDBJ databases">
        <title>Black Yeasts Isolated from many extreme environments.</title>
        <authorList>
            <person name="Coleine C."/>
            <person name="Stajich J.E."/>
            <person name="Selbmann L."/>
        </authorList>
    </citation>
    <scope>NUCLEOTIDE SEQUENCE</scope>
    <source>
        <strain evidence="1">CCFEE 5714</strain>
    </source>
</reference>
<name>A0ACC3N0L3_9PEZI</name>
<evidence type="ECO:0000313" key="1">
    <source>
        <dbReference type="EMBL" id="KAK3707025.1"/>
    </source>
</evidence>
<evidence type="ECO:0000313" key="2">
    <source>
        <dbReference type="Proteomes" id="UP001281147"/>
    </source>
</evidence>
<dbReference type="Proteomes" id="UP001281147">
    <property type="component" value="Unassembled WGS sequence"/>
</dbReference>
<comment type="caution">
    <text evidence="1">The sequence shown here is derived from an EMBL/GenBank/DDBJ whole genome shotgun (WGS) entry which is preliminary data.</text>
</comment>
<dbReference type="EMBL" id="JAUTXU010000114">
    <property type="protein sequence ID" value="KAK3707025.1"/>
    <property type="molecule type" value="Genomic_DNA"/>
</dbReference>